<evidence type="ECO:0000313" key="1">
    <source>
        <dbReference type="EMBL" id="MBB5186266.1"/>
    </source>
</evidence>
<protein>
    <submittedName>
        <fullName evidence="1">D-serine deaminase-like pyridoxal phosphate-dependent protein</fullName>
    </submittedName>
</protein>
<dbReference type="Proteomes" id="UP000536640">
    <property type="component" value="Unassembled WGS sequence"/>
</dbReference>
<dbReference type="EMBL" id="JACHHW010000001">
    <property type="protein sequence ID" value="MBB5186266.1"/>
    <property type="molecule type" value="Genomic_DNA"/>
</dbReference>
<comment type="caution">
    <text evidence="1">The sequence shown here is derived from an EMBL/GenBank/DDBJ whole genome shotgun (WGS) entry which is preliminary data.</text>
</comment>
<proteinExistence type="predicted"/>
<evidence type="ECO:0000313" key="2">
    <source>
        <dbReference type="Proteomes" id="UP000536640"/>
    </source>
</evidence>
<dbReference type="AlphaFoldDB" id="A0A840R129"/>
<keyword evidence="2" id="KW-1185">Reference proteome</keyword>
<reference evidence="1 2" key="1">
    <citation type="submission" date="2020-08" db="EMBL/GenBank/DDBJ databases">
        <title>Genomic Encyclopedia of Type Strains, Phase IV (KMG-IV): sequencing the most valuable type-strain genomes for metagenomic binning, comparative biology and taxonomic classification.</title>
        <authorList>
            <person name="Goeker M."/>
        </authorList>
    </citation>
    <scope>NUCLEOTIDE SEQUENCE [LARGE SCALE GENOMIC DNA]</scope>
    <source>
        <strain evidence="1 2">DSM 25701</strain>
    </source>
</reference>
<name>A0A840R129_9GAMM</name>
<sequence>MHGPKRSVMVIDLDRFDQNLDLVKSSLKQAEKHYRFCWALARIFGPS</sequence>
<accession>A0A840R129</accession>
<organism evidence="1 2">
    <name type="scientific">Zhongshania antarctica</name>
    <dbReference type="NCBI Taxonomy" id="641702"/>
    <lineage>
        <taxon>Bacteria</taxon>
        <taxon>Pseudomonadati</taxon>
        <taxon>Pseudomonadota</taxon>
        <taxon>Gammaproteobacteria</taxon>
        <taxon>Cellvibrionales</taxon>
        <taxon>Spongiibacteraceae</taxon>
        <taxon>Zhongshania</taxon>
    </lineage>
</organism>
<gene>
    <name evidence="1" type="ORF">HNQ57_000525</name>
</gene>